<feature type="region of interest" description="Disordered" evidence="1">
    <location>
        <begin position="44"/>
        <end position="72"/>
    </location>
</feature>
<organism evidence="3 4">
    <name type="scientific">Ascosphaera apis ARSEF 7405</name>
    <dbReference type="NCBI Taxonomy" id="392613"/>
    <lineage>
        <taxon>Eukaryota</taxon>
        <taxon>Fungi</taxon>
        <taxon>Dikarya</taxon>
        <taxon>Ascomycota</taxon>
        <taxon>Pezizomycotina</taxon>
        <taxon>Eurotiomycetes</taxon>
        <taxon>Eurotiomycetidae</taxon>
        <taxon>Onygenales</taxon>
        <taxon>Ascosphaeraceae</taxon>
        <taxon>Ascosphaera</taxon>
    </lineage>
</organism>
<dbReference type="CDD" id="cd00167">
    <property type="entry name" value="SANT"/>
    <property type="match status" value="1"/>
</dbReference>
<keyword evidence="4" id="KW-1185">Reference proteome</keyword>
<dbReference type="AlphaFoldDB" id="A0A167YY15"/>
<sequence>MEPDHRTSFSSDSSQIYQQLTQDGFAHDLPTVCPMDLLLNPWDSNHPPPMMEDDWSTSSPFSQVTPSQGPPNPFNEQEVNLLSLSPSLFPNATLSGLDYGLAVGHYNNPLSYDGSGLQFNGACTPYPLMPLDPSQGLGIYTQPSTYPELGNSDLDYNLFIDGIPPQEDYTYNFFIDENACQDGLLQSFTPVYSQAMDTAPTVFTADTEFTPPLSQLATPPIVPSSQDANLIEGRRQGLTYKQIKERYNMHESESTLRGRHRSLTKPKEQRVRRPKWTPKDIRLLCEAVQELGHDGRGNIRWTQVADYISQKGSSYRFGNSTCKKKWDEVSGKLKR</sequence>
<comment type="caution">
    <text evidence="3">The sequence shown here is derived from an EMBL/GenBank/DDBJ whole genome shotgun (WGS) entry which is preliminary data.</text>
</comment>
<name>A0A167YY15_9EURO</name>
<gene>
    <name evidence="3" type="ORF">AAP_03121</name>
</gene>
<evidence type="ECO:0000256" key="1">
    <source>
        <dbReference type="SAM" id="MobiDB-lite"/>
    </source>
</evidence>
<dbReference type="VEuPathDB" id="FungiDB:AAP_03121"/>
<accession>A0A167YY15</accession>
<dbReference type="EMBL" id="AZGZ01000012">
    <property type="protein sequence ID" value="KZZ91902.1"/>
    <property type="molecule type" value="Genomic_DNA"/>
</dbReference>
<dbReference type="InterPro" id="IPR001005">
    <property type="entry name" value="SANT/Myb"/>
</dbReference>
<dbReference type="Gene3D" id="1.10.10.60">
    <property type="entry name" value="Homeodomain-like"/>
    <property type="match status" value="1"/>
</dbReference>
<protein>
    <submittedName>
        <fullName evidence="3">Homeodomain-related protein</fullName>
    </submittedName>
</protein>
<dbReference type="Proteomes" id="UP000242877">
    <property type="component" value="Unassembled WGS sequence"/>
</dbReference>
<dbReference type="GO" id="GO:0003677">
    <property type="term" value="F:DNA binding"/>
    <property type="evidence" value="ECO:0007669"/>
    <property type="project" value="UniProtKB-KW"/>
</dbReference>
<evidence type="ECO:0000259" key="2">
    <source>
        <dbReference type="PROSITE" id="PS50090"/>
    </source>
</evidence>
<reference evidence="3 4" key="1">
    <citation type="journal article" date="2016" name="Genome Biol. Evol.">
        <title>Divergent and convergent evolution of fungal pathogenicity.</title>
        <authorList>
            <person name="Shang Y."/>
            <person name="Xiao G."/>
            <person name="Zheng P."/>
            <person name="Cen K."/>
            <person name="Zhan S."/>
            <person name="Wang C."/>
        </authorList>
    </citation>
    <scope>NUCLEOTIDE SEQUENCE [LARGE SCALE GENOMIC DNA]</scope>
    <source>
        <strain evidence="3 4">ARSEF 7405</strain>
    </source>
</reference>
<keyword evidence="3" id="KW-0238">DNA-binding</keyword>
<feature type="compositionally biased region" description="Polar residues" evidence="1">
    <location>
        <begin position="56"/>
        <end position="67"/>
    </location>
</feature>
<dbReference type="SMART" id="SM00717">
    <property type="entry name" value="SANT"/>
    <property type="match status" value="1"/>
</dbReference>
<evidence type="ECO:0000313" key="4">
    <source>
        <dbReference type="Proteomes" id="UP000242877"/>
    </source>
</evidence>
<dbReference type="OrthoDB" id="3439209at2759"/>
<dbReference type="PROSITE" id="PS50090">
    <property type="entry name" value="MYB_LIKE"/>
    <property type="match status" value="1"/>
</dbReference>
<proteinExistence type="predicted"/>
<evidence type="ECO:0000313" key="3">
    <source>
        <dbReference type="EMBL" id="KZZ91902.1"/>
    </source>
</evidence>
<feature type="region of interest" description="Disordered" evidence="1">
    <location>
        <begin position="251"/>
        <end position="273"/>
    </location>
</feature>
<feature type="domain" description="Myb-like" evidence="2">
    <location>
        <begin position="268"/>
        <end position="330"/>
    </location>
</feature>
<keyword evidence="3" id="KW-0371">Homeobox</keyword>